<evidence type="ECO:0000313" key="2">
    <source>
        <dbReference type="Proteomes" id="UP001301769"/>
    </source>
</evidence>
<organism evidence="1 2">
    <name type="scientific">Rhypophila decipiens</name>
    <dbReference type="NCBI Taxonomy" id="261697"/>
    <lineage>
        <taxon>Eukaryota</taxon>
        <taxon>Fungi</taxon>
        <taxon>Dikarya</taxon>
        <taxon>Ascomycota</taxon>
        <taxon>Pezizomycotina</taxon>
        <taxon>Sordariomycetes</taxon>
        <taxon>Sordariomycetidae</taxon>
        <taxon>Sordariales</taxon>
        <taxon>Naviculisporaceae</taxon>
        <taxon>Rhypophila</taxon>
    </lineage>
</organism>
<sequence>MASELSLLRTRLVDLSDFLHIPSECGGKDKPSGSSEGVNTDKERKIYTRLVVFLSTAFLPHPLWPGLAGCSMLHVSVQQRGKHCKYTPRSKRMQAWVVEEGRGPKRSAFWRSNDLGALVRGITHTFLTLSWLPRDIQYCHLVVSAVTADDGNTLLVPLPGSLLFDDPDHLLRVHPGNVLGLEQVARTNPTGYKPAVYTNSPTVGYRTSDVSVANDAPSGELHYLSASQWKPGNLCSFDIDNREHAAEAEATLWFTDQPSIGSQTESWTPRDSIFDRGRASLFSNDP</sequence>
<evidence type="ECO:0000313" key="1">
    <source>
        <dbReference type="EMBL" id="KAK4218967.1"/>
    </source>
</evidence>
<protein>
    <submittedName>
        <fullName evidence="1">Uncharacterized protein</fullName>
    </submittedName>
</protein>
<name>A0AAN6YMI8_9PEZI</name>
<reference evidence="1" key="2">
    <citation type="submission" date="2023-05" db="EMBL/GenBank/DDBJ databases">
        <authorList>
            <consortium name="Lawrence Berkeley National Laboratory"/>
            <person name="Steindorff A."/>
            <person name="Hensen N."/>
            <person name="Bonometti L."/>
            <person name="Westerberg I."/>
            <person name="Brannstrom I.O."/>
            <person name="Guillou S."/>
            <person name="Cros-Aarteil S."/>
            <person name="Calhoun S."/>
            <person name="Haridas S."/>
            <person name="Kuo A."/>
            <person name="Mondo S."/>
            <person name="Pangilinan J."/>
            <person name="Riley R."/>
            <person name="Labutti K."/>
            <person name="Andreopoulos B."/>
            <person name="Lipzen A."/>
            <person name="Chen C."/>
            <person name="Yanf M."/>
            <person name="Daum C."/>
            <person name="Ng V."/>
            <person name="Clum A."/>
            <person name="Ohm R."/>
            <person name="Martin F."/>
            <person name="Silar P."/>
            <person name="Natvig D."/>
            <person name="Lalanne C."/>
            <person name="Gautier V."/>
            <person name="Ament-Velasquez S.L."/>
            <person name="Kruys A."/>
            <person name="Hutchinson M.I."/>
            <person name="Powell A.J."/>
            <person name="Barry K."/>
            <person name="Miller A.N."/>
            <person name="Grigoriev I.V."/>
            <person name="Debuchy R."/>
            <person name="Gladieux P."/>
            <person name="Thoren M.H."/>
            <person name="Johannesson H."/>
        </authorList>
    </citation>
    <scope>NUCLEOTIDE SEQUENCE</scope>
    <source>
        <strain evidence="1">PSN293</strain>
    </source>
</reference>
<accession>A0AAN6YMI8</accession>
<gene>
    <name evidence="1" type="ORF">QBC37DRAFT_395143</name>
</gene>
<proteinExistence type="predicted"/>
<dbReference type="EMBL" id="MU858050">
    <property type="protein sequence ID" value="KAK4218967.1"/>
    <property type="molecule type" value="Genomic_DNA"/>
</dbReference>
<dbReference type="AlphaFoldDB" id="A0AAN6YMI8"/>
<reference evidence="1" key="1">
    <citation type="journal article" date="2023" name="Mol. Phylogenet. Evol.">
        <title>Genome-scale phylogeny and comparative genomics of the fungal order Sordariales.</title>
        <authorList>
            <person name="Hensen N."/>
            <person name="Bonometti L."/>
            <person name="Westerberg I."/>
            <person name="Brannstrom I.O."/>
            <person name="Guillou S."/>
            <person name="Cros-Aarteil S."/>
            <person name="Calhoun S."/>
            <person name="Haridas S."/>
            <person name="Kuo A."/>
            <person name="Mondo S."/>
            <person name="Pangilinan J."/>
            <person name="Riley R."/>
            <person name="LaButti K."/>
            <person name="Andreopoulos B."/>
            <person name="Lipzen A."/>
            <person name="Chen C."/>
            <person name="Yan M."/>
            <person name="Daum C."/>
            <person name="Ng V."/>
            <person name="Clum A."/>
            <person name="Steindorff A."/>
            <person name="Ohm R.A."/>
            <person name="Martin F."/>
            <person name="Silar P."/>
            <person name="Natvig D.O."/>
            <person name="Lalanne C."/>
            <person name="Gautier V."/>
            <person name="Ament-Velasquez S.L."/>
            <person name="Kruys A."/>
            <person name="Hutchinson M.I."/>
            <person name="Powell A.J."/>
            <person name="Barry K."/>
            <person name="Miller A.N."/>
            <person name="Grigoriev I.V."/>
            <person name="Debuchy R."/>
            <person name="Gladieux P."/>
            <person name="Hiltunen Thoren M."/>
            <person name="Johannesson H."/>
        </authorList>
    </citation>
    <scope>NUCLEOTIDE SEQUENCE</scope>
    <source>
        <strain evidence="1">PSN293</strain>
    </source>
</reference>
<dbReference type="Proteomes" id="UP001301769">
    <property type="component" value="Unassembled WGS sequence"/>
</dbReference>
<comment type="caution">
    <text evidence="1">The sequence shown here is derived from an EMBL/GenBank/DDBJ whole genome shotgun (WGS) entry which is preliminary data.</text>
</comment>
<keyword evidence="2" id="KW-1185">Reference proteome</keyword>